<evidence type="ECO:0000313" key="2">
    <source>
        <dbReference type="Proteomes" id="UP001576776"/>
    </source>
</evidence>
<dbReference type="RefSeq" id="WP_413259842.1">
    <property type="nucleotide sequence ID" value="NZ_JBHFNS010000087.1"/>
</dbReference>
<organism evidence="1 2">
    <name type="scientific">Floridaenema fluviatile BLCC-F154</name>
    <dbReference type="NCBI Taxonomy" id="3153640"/>
    <lineage>
        <taxon>Bacteria</taxon>
        <taxon>Bacillati</taxon>
        <taxon>Cyanobacteriota</taxon>
        <taxon>Cyanophyceae</taxon>
        <taxon>Oscillatoriophycideae</taxon>
        <taxon>Aerosakkonematales</taxon>
        <taxon>Aerosakkonemataceae</taxon>
        <taxon>Floridanema</taxon>
        <taxon>Floridanema fluviatile</taxon>
    </lineage>
</organism>
<protein>
    <recommendedName>
        <fullName evidence="3">SinR</fullName>
    </recommendedName>
</protein>
<evidence type="ECO:0008006" key="3">
    <source>
        <dbReference type="Google" id="ProtNLM"/>
    </source>
</evidence>
<accession>A0ABV4YHQ6</accession>
<comment type="caution">
    <text evidence="1">The sequence shown here is derived from an EMBL/GenBank/DDBJ whole genome shotgun (WGS) entry which is preliminary data.</text>
</comment>
<sequence>MILVTYDLNKRGQNYQKLTEAIKSLGDWWHYLDSTWLLKTRLTTEQVANRLKQEIDDNDSLLVIEVNPHNSRGWLPEEAWDWIYDRVSR</sequence>
<evidence type="ECO:0000313" key="1">
    <source>
        <dbReference type="EMBL" id="MFB2938361.1"/>
    </source>
</evidence>
<gene>
    <name evidence="1" type="ORF">ACE1B6_24200</name>
</gene>
<dbReference type="Proteomes" id="UP001576776">
    <property type="component" value="Unassembled WGS sequence"/>
</dbReference>
<name>A0ABV4YHQ6_9CYAN</name>
<reference evidence="1 2" key="1">
    <citation type="submission" date="2024-09" db="EMBL/GenBank/DDBJ databases">
        <title>Floridaenema gen nov. (Aerosakkonemataceae, Aerosakkonematales ord. nov., Cyanobacteria) from benthic tropical and subtropical fresh waters, with the description of four new species.</title>
        <authorList>
            <person name="Moretto J.A."/>
            <person name="Berthold D.E."/>
            <person name="Lefler F.W."/>
            <person name="Huang I.-S."/>
            <person name="Laughinghouse H. IV."/>
        </authorList>
    </citation>
    <scope>NUCLEOTIDE SEQUENCE [LARGE SCALE GENOMIC DNA]</scope>
    <source>
        <strain evidence="1 2">BLCC-F154</strain>
    </source>
</reference>
<dbReference type="EMBL" id="JBHFNS010000087">
    <property type="protein sequence ID" value="MFB2938361.1"/>
    <property type="molecule type" value="Genomic_DNA"/>
</dbReference>
<keyword evidence="2" id="KW-1185">Reference proteome</keyword>
<proteinExistence type="predicted"/>